<dbReference type="EMBL" id="BMHP01000004">
    <property type="protein sequence ID" value="GGD89017.1"/>
    <property type="molecule type" value="Genomic_DNA"/>
</dbReference>
<evidence type="ECO:0000256" key="2">
    <source>
        <dbReference type="ARBA" id="ARBA00012706"/>
    </source>
</evidence>
<dbReference type="EC" id="3.2.1.78" evidence="2"/>
<evidence type="ECO:0000313" key="7">
    <source>
        <dbReference type="EMBL" id="GGD89017.1"/>
    </source>
</evidence>
<gene>
    <name evidence="7" type="ORF">GCM10010911_54510</name>
</gene>
<keyword evidence="8" id="KW-1185">Reference proteome</keyword>
<dbReference type="SUPFAM" id="SSF51445">
    <property type="entry name" value="(Trans)glycosidases"/>
    <property type="match status" value="1"/>
</dbReference>
<evidence type="ECO:0000256" key="1">
    <source>
        <dbReference type="ARBA" id="ARBA00001678"/>
    </source>
</evidence>
<reference evidence="7" key="1">
    <citation type="journal article" date="2014" name="Int. J. Syst. Evol. Microbiol.">
        <title>Complete genome sequence of Corynebacterium casei LMG S-19264T (=DSM 44701T), isolated from a smear-ripened cheese.</title>
        <authorList>
            <consortium name="US DOE Joint Genome Institute (JGI-PGF)"/>
            <person name="Walter F."/>
            <person name="Albersmeier A."/>
            <person name="Kalinowski J."/>
            <person name="Ruckert C."/>
        </authorList>
    </citation>
    <scope>NUCLEOTIDE SEQUENCE</scope>
    <source>
        <strain evidence="7">CGMCC 1.15178</strain>
    </source>
</reference>
<evidence type="ECO:0000256" key="4">
    <source>
        <dbReference type="ARBA" id="ARBA00023295"/>
    </source>
</evidence>
<dbReference type="InterPro" id="IPR045053">
    <property type="entry name" value="MAN-like"/>
</dbReference>
<evidence type="ECO:0000313" key="8">
    <source>
        <dbReference type="Proteomes" id="UP000612456"/>
    </source>
</evidence>
<organism evidence="7 8">
    <name type="scientific">Paenibacillus nasutitermitis</name>
    <dbReference type="NCBI Taxonomy" id="1652958"/>
    <lineage>
        <taxon>Bacteria</taxon>
        <taxon>Bacillati</taxon>
        <taxon>Bacillota</taxon>
        <taxon>Bacilli</taxon>
        <taxon>Bacillales</taxon>
        <taxon>Paenibacillaceae</taxon>
        <taxon>Paenibacillus</taxon>
    </lineage>
</organism>
<reference evidence="7" key="2">
    <citation type="submission" date="2020-09" db="EMBL/GenBank/DDBJ databases">
        <authorList>
            <person name="Sun Q."/>
            <person name="Zhou Y."/>
        </authorList>
    </citation>
    <scope>NUCLEOTIDE SEQUENCE</scope>
    <source>
        <strain evidence="7">CGMCC 1.15178</strain>
    </source>
</reference>
<feature type="domain" description="Glycoside hydrolase family 5" evidence="6">
    <location>
        <begin position="48"/>
        <end position="351"/>
    </location>
</feature>
<comment type="caution">
    <text evidence="7">The sequence shown here is derived from an EMBL/GenBank/DDBJ whole genome shotgun (WGS) entry which is preliminary data.</text>
</comment>
<dbReference type="PANTHER" id="PTHR31451:SF66">
    <property type="entry name" value="GLYCOSIDE HYDROLASE FAMILY 5 DOMAIN-CONTAINING PROTEIN"/>
    <property type="match status" value="1"/>
</dbReference>
<dbReference type="Pfam" id="PF00150">
    <property type="entry name" value="Cellulase"/>
    <property type="match status" value="1"/>
</dbReference>
<dbReference type="Proteomes" id="UP000612456">
    <property type="component" value="Unassembled WGS sequence"/>
</dbReference>
<proteinExistence type="inferred from homology"/>
<accession>A0A917E0S3</accession>
<dbReference type="AlphaFoldDB" id="A0A917E0S3"/>
<dbReference type="GO" id="GO:0000272">
    <property type="term" value="P:polysaccharide catabolic process"/>
    <property type="evidence" value="ECO:0007669"/>
    <property type="project" value="InterPro"/>
</dbReference>
<protein>
    <recommendedName>
        <fullName evidence="2">mannan endo-1,4-beta-mannosidase</fullName>
        <ecNumber evidence="2">3.2.1.78</ecNumber>
    </recommendedName>
</protein>
<dbReference type="PANTHER" id="PTHR31451">
    <property type="match status" value="1"/>
</dbReference>
<dbReference type="GO" id="GO:0004553">
    <property type="term" value="F:hydrolase activity, hydrolyzing O-glycosyl compounds"/>
    <property type="evidence" value="ECO:0007669"/>
    <property type="project" value="InterPro"/>
</dbReference>
<name>A0A917E0S3_9BACL</name>
<evidence type="ECO:0000256" key="3">
    <source>
        <dbReference type="ARBA" id="ARBA00022801"/>
    </source>
</evidence>
<sequence length="392" mass="44494">MKNIQVTPGGAGFAEQGTGRAYTPLGCNYFDPLTGWAPHIWQQFDAGRVKRHFAQMEELGVNTVRVFLTAASFMDESGELPEEGMVKADRMLAIAREHGIRVEFTGPDLWEGVPDWASAYFDGEANAFFLHDEWMDRLQRFWRQFAAHYRGEPALFSFDLLNEPWLKWDSPLLRKHWGGEPPAMEENAAADGSAHERYQLLREQLVETWTAAMTGAIRESDPQRLITIGFHQLSLPHGAGQRHTLPGFHAAKLAHLLDYIALHWYPYSSTEHVQPRKDGDPVERNIAMIRSSLSNARAGKPLVIEEFGWYGGGEVFSWGEQLPFVTEEVQTEWLRMVVEGTQDLACGWLTWGYADVPTAMDATRRSGLVDEAGKIKLWGSMFRRLSERIRSQ</sequence>
<comment type="similarity">
    <text evidence="5">Belongs to the glycosyl hydrolase 5 (cellulase A) family.</text>
</comment>
<evidence type="ECO:0000259" key="6">
    <source>
        <dbReference type="Pfam" id="PF00150"/>
    </source>
</evidence>
<keyword evidence="3 5" id="KW-0378">Hydrolase</keyword>
<dbReference type="Gene3D" id="3.20.20.80">
    <property type="entry name" value="Glycosidases"/>
    <property type="match status" value="1"/>
</dbReference>
<dbReference type="InterPro" id="IPR001547">
    <property type="entry name" value="Glyco_hydro_5"/>
</dbReference>
<keyword evidence="4 5" id="KW-0326">Glycosidase</keyword>
<comment type="catalytic activity">
    <reaction evidence="1">
        <text>Random hydrolysis of (1-&gt;4)-beta-D-mannosidic linkages in mannans, galactomannans and glucomannans.</text>
        <dbReference type="EC" id="3.2.1.78"/>
    </reaction>
</comment>
<dbReference type="RefSeq" id="WP_188996980.1">
    <property type="nucleotide sequence ID" value="NZ_BMHP01000004.1"/>
</dbReference>
<dbReference type="InterPro" id="IPR017853">
    <property type="entry name" value="GH"/>
</dbReference>
<evidence type="ECO:0000256" key="5">
    <source>
        <dbReference type="RuleBase" id="RU361153"/>
    </source>
</evidence>